<feature type="domain" description="HTH luxR-type" evidence="4">
    <location>
        <begin position="72"/>
        <end position="137"/>
    </location>
</feature>
<dbReference type="PROSITE" id="PS00622">
    <property type="entry name" value="HTH_LUXR_1"/>
    <property type="match status" value="1"/>
</dbReference>
<dbReference type="PANTHER" id="PTHR44688:SF16">
    <property type="entry name" value="DNA-BINDING TRANSCRIPTIONAL ACTIVATOR DEVR_DOSR"/>
    <property type="match status" value="1"/>
</dbReference>
<dbReference type="RefSeq" id="WP_093144982.1">
    <property type="nucleotide sequence ID" value="NZ_BMWO01000007.1"/>
</dbReference>
<dbReference type="GO" id="GO:0006355">
    <property type="term" value="P:regulation of DNA-templated transcription"/>
    <property type="evidence" value="ECO:0007669"/>
    <property type="project" value="InterPro"/>
</dbReference>
<dbReference type="PRINTS" id="PR00038">
    <property type="entry name" value="HTHLUXR"/>
</dbReference>
<evidence type="ECO:0000313" key="5">
    <source>
        <dbReference type="EMBL" id="SDF07727.1"/>
    </source>
</evidence>
<dbReference type="STRING" id="227084.SAMN05421855_10595"/>
<dbReference type="OrthoDB" id="965844at2"/>
<evidence type="ECO:0000256" key="2">
    <source>
        <dbReference type="ARBA" id="ARBA00023125"/>
    </source>
</evidence>
<dbReference type="AlphaFoldDB" id="A0A1G7I4Q4"/>
<keyword evidence="6" id="KW-1185">Reference proteome</keyword>
<dbReference type="InterPro" id="IPR036388">
    <property type="entry name" value="WH-like_DNA-bd_sf"/>
</dbReference>
<dbReference type="EMBL" id="FNBA01000005">
    <property type="protein sequence ID" value="SDF07727.1"/>
    <property type="molecule type" value="Genomic_DNA"/>
</dbReference>
<evidence type="ECO:0000256" key="1">
    <source>
        <dbReference type="ARBA" id="ARBA00023015"/>
    </source>
</evidence>
<sequence length="139" mass="16124">MKSQLIRPYLTEDLNGLTPLHLHQREIINCLNLFSEKKVRYLQEDTRITSKLEKVNKTFVKLINDLSNKGITLDVLESFTSQEKKVIKRIAEGLQTKEIATDLFISDHTVQTHRKNIYKKMNCNNVSDVVKISLLLEVL</sequence>
<reference evidence="5 6" key="1">
    <citation type="submission" date="2016-10" db="EMBL/GenBank/DDBJ databases">
        <authorList>
            <person name="de Groot N.N."/>
        </authorList>
    </citation>
    <scope>NUCLEOTIDE SEQUENCE [LARGE SCALE GENOMIC DNA]</scope>
    <source>
        <strain evidence="5 6">DSM 16195</strain>
    </source>
</reference>
<dbReference type="InterPro" id="IPR016032">
    <property type="entry name" value="Sig_transdc_resp-reg_C-effctor"/>
</dbReference>
<dbReference type="Gene3D" id="1.10.10.10">
    <property type="entry name" value="Winged helix-like DNA-binding domain superfamily/Winged helix DNA-binding domain"/>
    <property type="match status" value="1"/>
</dbReference>
<evidence type="ECO:0000313" key="6">
    <source>
        <dbReference type="Proteomes" id="UP000199321"/>
    </source>
</evidence>
<keyword evidence="2" id="KW-0238">DNA-binding</keyword>
<keyword evidence="1" id="KW-0805">Transcription regulation</keyword>
<dbReference type="Proteomes" id="UP000199321">
    <property type="component" value="Unassembled WGS sequence"/>
</dbReference>
<accession>A0A1G7I4Q4</accession>
<dbReference type="SUPFAM" id="SSF46894">
    <property type="entry name" value="C-terminal effector domain of the bipartite response regulators"/>
    <property type="match status" value="1"/>
</dbReference>
<dbReference type="SMART" id="SM00421">
    <property type="entry name" value="HTH_LUXR"/>
    <property type="match status" value="1"/>
</dbReference>
<evidence type="ECO:0000256" key="3">
    <source>
        <dbReference type="ARBA" id="ARBA00023163"/>
    </source>
</evidence>
<keyword evidence="3" id="KW-0804">Transcription</keyword>
<dbReference type="InterPro" id="IPR000792">
    <property type="entry name" value="Tscrpt_reg_LuxR_C"/>
</dbReference>
<protein>
    <submittedName>
        <fullName evidence="5">Regulatory protein, luxR family</fullName>
    </submittedName>
</protein>
<dbReference type="Pfam" id="PF00196">
    <property type="entry name" value="GerE"/>
    <property type="match status" value="1"/>
</dbReference>
<evidence type="ECO:0000259" key="4">
    <source>
        <dbReference type="PROSITE" id="PS50043"/>
    </source>
</evidence>
<dbReference type="CDD" id="cd06170">
    <property type="entry name" value="LuxR_C_like"/>
    <property type="match status" value="1"/>
</dbReference>
<gene>
    <name evidence="5" type="ORF">SAMN05421855_10595</name>
</gene>
<proteinExistence type="predicted"/>
<dbReference type="PROSITE" id="PS50043">
    <property type="entry name" value="HTH_LUXR_2"/>
    <property type="match status" value="1"/>
</dbReference>
<name>A0A1G7I4Q4_9FLAO</name>
<organism evidence="5 6">
    <name type="scientific">Ulvibacter litoralis</name>
    <dbReference type="NCBI Taxonomy" id="227084"/>
    <lineage>
        <taxon>Bacteria</taxon>
        <taxon>Pseudomonadati</taxon>
        <taxon>Bacteroidota</taxon>
        <taxon>Flavobacteriia</taxon>
        <taxon>Flavobacteriales</taxon>
        <taxon>Flavobacteriaceae</taxon>
        <taxon>Ulvibacter</taxon>
    </lineage>
</organism>
<dbReference type="GO" id="GO:0003677">
    <property type="term" value="F:DNA binding"/>
    <property type="evidence" value="ECO:0007669"/>
    <property type="project" value="UniProtKB-KW"/>
</dbReference>
<dbReference type="PANTHER" id="PTHR44688">
    <property type="entry name" value="DNA-BINDING TRANSCRIPTIONAL ACTIVATOR DEVR_DOSR"/>
    <property type="match status" value="1"/>
</dbReference>